<keyword evidence="4" id="KW-1185">Reference proteome</keyword>
<keyword evidence="1" id="KW-1133">Transmembrane helix</keyword>
<evidence type="ECO:0000313" key="4">
    <source>
        <dbReference type="Proteomes" id="UP000187338"/>
    </source>
</evidence>
<organism evidence="3 4">
    <name type="scientific">Carboxydothermus islandicus</name>
    <dbReference type="NCBI Taxonomy" id="661089"/>
    <lineage>
        <taxon>Bacteria</taxon>
        <taxon>Bacillati</taxon>
        <taxon>Bacillota</taxon>
        <taxon>Clostridia</taxon>
        <taxon>Thermoanaerobacterales</taxon>
        <taxon>Thermoanaerobacteraceae</taxon>
        <taxon>Carboxydothermus</taxon>
    </lineage>
</organism>
<dbReference type="PANTHER" id="PTHR43358:SF4">
    <property type="entry name" value="ALPHA_BETA HYDROLASE FOLD-1 DOMAIN-CONTAINING PROTEIN"/>
    <property type="match status" value="1"/>
</dbReference>
<dbReference type="EMBL" id="BDJL01000012">
    <property type="protein sequence ID" value="GAV24679.1"/>
    <property type="molecule type" value="Genomic_DNA"/>
</dbReference>
<dbReference type="STRING" id="661089.ciss_06120"/>
<dbReference type="GO" id="GO:0016787">
    <property type="term" value="F:hydrolase activity"/>
    <property type="evidence" value="ECO:0007669"/>
    <property type="project" value="UniProtKB-KW"/>
</dbReference>
<keyword evidence="1" id="KW-0812">Transmembrane</keyword>
<dbReference type="InterPro" id="IPR022742">
    <property type="entry name" value="Hydrolase_4"/>
</dbReference>
<sequence length="311" mass="34328">MPVLELQERQRLKIRKLFLITILLLLLLILAIGGISGYVGWNLTHPVREKLEGTPADYGLPFEEVSFTSREDGLKLRGWFIPAASNDTVIFAHGYRKNRLQLDVPVLPIAKKVYEHGWNVLLFDFRNSGESEGNLTSVGLYEVNDLLGAVDFIRQEKKLSGKIVLHGFSMGAATAIITGAREENVAGVIADSPFADLKPYLMENLSVWSGLPSVPFNQAFLIVVPPLTGLDPTKVSPIKELPKLAGRPLLLIHGDKDTDVPLKNSILLKNAYPQAELWVVLGATHVKNYAVAGEKYVNKVIEFLNKVKGKG</sequence>
<evidence type="ECO:0000313" key="3">
    <source>
        <dbReference type="EMBL" id="GAV24679.1"/>
    </source>
</evidence>
<dbReference type="Pfam" id="PF12146">
    <property type="entry name" value="Hydrolase_4"/>
    <property type="match status" value="1"/>
</dbReference>
<evidence type="ECO:0000256" key="1">
    <source>
        <dbReference type="SAM" id="Phobius"/>
    </source>
</evidence>
<dbReference type="PANTHER" id="PTHR43358">
    <property type="entry name" value="ALPHA/BETA-HYDROLASE"/>
    <property type="match status" value="1"/>
</dbReference>
<dbReference type="InterPro" id="IPR029058">
    <property type="entry name" value="AB_hydrolase_fold"/>
</dbReference>
<dbReference type="Proteomes" id="UP000187338">
    <property type="component" value="Unassembled WGS sequence"/>
</dbReference>
<proteinExistence type="predicted"/>
<dbReference type="OrthoDB" id="9780269at2"/>
<feature type="domain" description="Serine aminopeptidase S33" evidence="2">
    <location>
        <begin position="87"/>
        <end position="204"/>
    </location>
</feature>
<protein>
    <submittedName>
        <fullName evidence="3">Alpha/beta hydrolase</fullName>
    </submittedName>
</protein>
<dbReference type="RefSeq" id="WP_075864867.1">
    <property type="nucleotide sequence ID" value="NZ_BDJL01000012.1"/>
</dbReference>
<name>A0A1L8D0L6_9THEO</name>
<feature type="transmembrane region" description="Helical" evidence="1">
    <location>
        <begin position="17"/>
        <end position="41"/>
    </location>
</feature>
<gene>
    <name evidence="3" type="ORF">ciss_06120</name>
</gene>
<dbReference type="SUPFAM" id="SSF53474">
    <property type="entry name" value="alpha/beta-Hydrolases"/>
    <property type="match status" value="1"/>
</dbReference>
<keyword evidence="3" id="KW-0378">Hydrolase</keyword>
<dbReference type="InterPro" id="IPR052920">
    <property type="entry name" value="DNA-binding_regulatory"/>
</dbReference>
<dbReference type="Gene3D" id="3.40.50.1820">
    <property type="entry name" value="alpha/beta hydrolase"/>
    <property type="match status" value="1"/>
</dbReference>
<reference evidence="4" key="1">
    <citation type="submission" date="2016-12" db="EMBL/GenBank/DDBJ databases">
        <title>Draft Genome Sequences od Carboxydothermus pertinax and islandicus, Hydrogenogenic Carboxydotrophic Bacteria.</title>
        <authorList>
            <person name="Fukuyama Y."/>
            <person name="Ohmae K."/>
            <person name="Yoneda Y."/>
            <person name="Yoshida T."/>
            <person name="Sako Y."/>
        </authorList>
    </citation>
    <scope>NUCLEOTIDE SEQUENCE [LARGE SCALE GENOMIC DNA]</scope>
    <source>
        <strain evidence="4">SET</strain>
    </source>
</reference>
<dbReference type="AlphaFoldDB" id="A0A1L8D0L6"/>
<comment type="caution">
    <text evidence="3">The sequence shown here is derived from an EMBL/GenBank/DDBJ whole genome shotgun (WGS) entry which is preliminary data.</text>
</comment>
<accession>A0A1L8D0L6</accession>
<evidence type="ECO:0000259" key="2">
    <source>
        <dbReference type="Pfam" id="PF12146"/>
    </source>
</evidence>
<keyword evidence="1" id="KW-0472">Membrane</keyword>